<dbReference type="InterPro" id="IPR011009">
    <property type="entry name" value="Kinase-like_dom_sf"/>
</dbReference>
<feature type="binding site" evidence="5">
    <location>
        <position position="303"/>
    </location>
    <ligand>
        <name>ATP</name>
        <dbReference type="ChEBI" id="CHEBI:30616"/>
    </ligand>
</feature>
<sequence length="548" mass="61850">MDKTPQPSASKRAQRQSLVNEIRERLENGDSRAEILSLYDAHQHTYLSKLIAQLQEENTTEAPAAPRTGHIAPKIDKFLRLKTSPDALISSMREQIQQLKGENGTLRAQLISIQNQFSTPNQLLNKINLALRLHEFEAQEIASRYANSRQFDPIQPNSPSQKELENQNEIRDQEAFLQTAKLQLEAETTKSGKLALQLHIGSLNERLVGLRRLHFQLVESSEIAQIDIKRYKNLTVNNSFRSFNLPCFYPTFPLQQHPLRSSFPIQFPPQTPQFLLLRKLGSGGFSSVFKAFNLQKSTFSALKISTFGAETHKKLTTREAEIHKKLAHKNVLQVHQILKFDTEIAIEMEICDGLSLHEFICLAVRRCQYQEKLTQNEAVSIILQISEALVYLHRQGVVHNDISLMNILQSAGAWKLADFTLAKEAFAESPVTTLGMTCPYAAPERFRRVFSAKSDVYSLGVVGFLLLTGYIEFFNRVGKMLQMGQQGPDIASGARDYFKMHGSVLCDSGDELRELICAMLGEDAAARPTAMEVSQRLEGLVKGKKVRR</sequence>
<keyword evidence="2 5" id="KW-0547">Nucleotide-binding</keyword>
<evidence type="ECO:0000313" key="11">
    <source>
        <dbReference type="Proteomes" id="UP000018208"/>
    </source>
</evidence>
<reference evidence="10" key="2">
    <citation type="submission" date="2020-12" db="EMBL/GenBank/DDBJ databases">
        <title>New Spironucleus salmonicida genome in near-complete chromosomes.</title>
        <authorList>
            <person name="Xu F."/>
            <person name="Kurt Z."/>
            <person name="Jimenez-Gonzalez A."/>
            <person name="Astvaldsson A."/>
            <person name="Andersson J.O."/>
            <person name="Svard S.G."/>
        </authorList>
    </citation>
    <scope>NUCLEOTIDE SEQUENCE</scope>
    <source>
        <strain evidence="10">ATCC 50377</strain>
    </source>
</reference>
<evidence type="ECO:0000256" key="1">
    <source>
        <dbReference type="ARBA" id="ARBA00022679"/>
    </source>
</evidence>
<dbReference type="PROSITE" id="PS00107">
    <property type="entry name" value="PROTEIN_KINASE_ATP"/>
    <property type="match status" value="1"/>
</dbReference>
<dbReference type="PANTHER" id="PTHR11042">
    <property type="entry name" value="EUKARYOTIC TRANSLATION INITIATION FACTOR 2-ALPHA KINASE EIF2-ALPHA KINASE -RELATED"/>
    <property type="match status" value="1"/>
</dbReference>
<reference evidence="9 10" key="1">
    <citation type="journal article" date="2014" name="PLoS Genet.">
        <title>The Genome of Spironucleus salmonicida Highlights a Fish Pathogen Adapted to Fluctuating Environments.</title>
        <authorList>
            <person name="Xu F."/>
            <person name="Jerlstrom-Hultqvist J."/>
            <person name="Einarsson E."/>
            <person name="Astvaldsson A."/>
            <person name="Svard S.G."/>
            <person name="Andersson J.O."/>
        </authorList>
    </citation>
    <scope>NUCLEOTIDE SEQUENCE</scope>
    <source>
        <strain evidence="10">ATCC 50377</strain>
    </source>
</reference>
<accession>V6LP11</accession>
<proteinExistence type="predicted"/>
<dbReference type="Pfam" id="PF00069">
    <property type="entry name" value="Pkinase"/>
    <property type="match status" value="1"/>
</dbReference>
<dbReference type="InterPro" id="IPR017441">
    <property type="entry name" value="Protein_kinase_ATP_BS"/>
</dbReference>
<dbReference type="VEuPathDB" id="GiardiaDB:SS50377_26134"/>
<keyword evidence="7" id="KW-1133">Transmembrane helix</keyword>
<evidence type="ECO:0000256" key="5">
    <source>
        <dbReference type="PROSITE-ProRule" id="PRU10141"/>
    </source>
</evidence>
<gene>
    <name evidence="9" type="ORF">SS50377_13651</name>
    <name evidence="10" type="ORF">SS50377_26134</name>
</gene>
<dbReference type="OrthoDB" id="10250077at2759"/>
<dbReference type="CDD" id="cd14014">
    <property type="entry name" value="STKc_PknB_like"/>
    <property type="match status" value="1"/>
</dbReference>
<dbReference type="EMBL" id="KI546077">
    <property type="protein sequence ID" value="EST46340.1"/>
    <property type="molecule type" value="Genomic_DNA"/>
</dbReference>
<evidence type="ECO:0000256" key="4">
    <source>
        <dbReference type="ARBA" id="ARBA00022840"/>
    </source>
</evidence>
<dbReference type="GO" id="GO:0005524">
    <property type="term" value="F:ATP binding"/>
    <property type="evidence" value="ECO:0007669"/>
    <property type="project" value="UniProtKB-UniRule"/>
</dbReference>
<keyword evidence="7" id="KW-0812">Transmembrane</keyword>
<feature type="coiled-coil region" evidence="6">
    <location>
        <begin position="89"/>
        <end position="116"/>
    </location>
</feature>
<dbReference type="GO" id="GO:0004672">
    <property type="term" value="F:protein kinase activity"/>
    <property type="evidence" value="ECO:0007669"/>
    <property type="project" value="InterPro"/>
</dbReference>
<protein>
    <submittedName>
        <fullName evidence="9">Kinase, CAMK CAMK-Unique</fullName>
    </submittedName>
</protein>
<dbReference type="Proteomes" id="UP000018208">
    <property type="component" value="Unassembled WGS sequence"/>
</dbReference>
<keyword evidence="6" id="KW-0175">Coiled coil</keyword>
<evidence type="ECO:0000256" key="3">
    <source>
        <dbReference type="ARBA" id="ARBA00022777"/>
    </source>
</evidence>
<dbReference type="SUPFAM" id="SSF56112">
    <property type="entry name" value="Protein kinase-like (PK-like)"/>
    <property type="match status" value="1"/>
</dbReference>
<keyword evidence="3 9" id="KW-0418">Kinase</keyword>
<evidence type="ECO:0000313" key="9">
    <source>
        <dbReference type="EMBL" id="EST46340.1"/>
    </source>
</evidence>
<keyword evidence="4 5" id="KW-0067">ATP-binding</keyword>
<dbReference type="AlphaFoldDB" id="V6LP11"/>
<evidence type="ECO:0000259" key="8">
    <source>
        <dbReference type="PROSITE" id="PS50011"/>
    </source>
</evidence>
<dbReference type="InterPro" id="IPR000719">
    <property type="entry name" value="Prot_kinase_dom"/>
</dbReference>
<dbReference type="InterPro" id="IPR050339">
    <property type="entry name" value="CC_SR_Kinase"/>
</dbReference>
<dbReference type="Gene3D" id="3.30.200.20">
    <property type="entry name" value="Phosphorylase Kinase, domain 1"/>
    <property type="match status" value="1"/>
</dbReference>
<organism evidence="9">
    <name type="scientific">Spironucleus salmonicida</name>
    <dbReference type="NCBI Taxonomy" id="348837"/>
    <lineage>
        <taxon>Eukaryota</taxon>
        <taxon>Metamonada</taxon>
        <taxon>Diplomonadida</taxon>
        <taxon>Hexamitidae</taxon>
        <taxon>Hexamitinae</taxon>
        <taxon>Spironucleus</taxon>
    </lineage>
</organism>
<keyword evidence="1" id="KW-0808">Transferase</keyword>
<evidence type="ECO:0000256" key="6">
    <source>
        <dbReference type="SAM" id="Coils"/>
    </source>
</evidence>
<dbReference type="Gene3D" id="1.10.510.10">
    <property type="entry name" value="Transferase(Phosphotransferase) domain 1"/>
    <property type="match status" value="1"/>
</dbReference>
<evidence type="ECO:0000256" key="7">
    <source>
        <dbReference type="SAM" id="Phobius"/>
    </source>
</evidence>
<keyword evidence="11" id="KW-1185">Reference proteome</keyword>
<feature type="transmembrane region" description="Helical" evidence="7">
    <location>
        <begin position="456"/>
        <end position="474"/>
    </location>
</feature>
<feature type="domain" description="Protein kinase" evidence="8">
    <location>
        <begin position="274"/>
        <end position="541"/>
    </location>
</feature>
<dbReference type="PROSITE" id="PS50011">
    <property type="entry name" value="PROTEIN_KINASE_DOM"/>
    <property type="match status" value="1"/>
</dbReference>
<name>V6LP11_9EUKA</name>
<evidence type="ECO:0000313" key="10">
    <source>
        <dbReference type="EMBL" id="KAH0571934.1"/>
    </source>
</evidence>
<keyword evidence="7" id="KW-0472">Membrane</keyword>
<dbReference type="GO" id="GO:0005737">
    <property type="term" value="C:cytoplasm"/>
    <property type="evidence" value="ECO:0007669"/>
    <property type="project" value="TreeGrafter"/>
</dbReference>
<dbReference type="GO" id="GO:0005634">
    <property type="term" value="C:nucleus"/>
    <property type="evidence" value="ECO:0007669"/>
    <property type="project" value="TreeGrafter"/>
</dbReference>
<evidence type="ECO:0000256" key="2">
    <source>
        <dbReference type="ARBA" id="ARBA00022741"/>
    </source>
</evidence>
<dbReference type="EMBL" id="AUWU02000006">
    <property type="protein sequence ID" value="KAH0571934.1"/>
    <property type="molecule type" value="Genomic_DNA"/>
</dbReference>